<keyword evidence="3" id="KW-1185">Reference proteome</keyword>
<comment type="caution">
    <text evidence="2">The sequence shown here is derived from an EMBL/GenBank/DDBJ whole genome shotgun (WGS) entry which is preliminary data.</text>
</comment>
<dbReference type="STRING" id="98765.A0A2R6P210"/>
<feature type="region of interest" description="Disordered" evidence="1">
    <location>
        <begin position="137"/>
        <end position="159"/>
    </location>
</feature>
<feature type="region of interest" description="Disordered" evidence="1">
    <location>
        <begin position="51"/>
        <end position="111"/>
    </location>
</feature>
<organism evidence="2 3">
    <name type="scientific">Hermanssonia centrifuga</name>
    <dbReference type="NCBI Taxonomy" id="98765"/>
    <lineage>
        <taxon>Eukaryota</taxon>
        <taxon>Fungi</taxon>
        <taxon>Dikarya</taxon>
        <taxon>Basidiomycota</taxon>
        <taxon>Agaricomycotina</taxon>
        <taxon>Agaricomycetes</taxon>
        <taxon>Polyporales</taxon>
        <taxon>Meruliaceae</taxon>
        <taxon>Hermanssonia</taxon>
    </lineage>
</organism>
<protein>
    <submittedName>
        <fullName evidence="2">Uncharacterized protein</fullName>
    </submittedName>
</protein>
<gene>
    <name evidence="2" type="ORF">PHLCEN_2v5592</name>
</gene>
<evidence type="ECO:0000256" key="1">
    <source>
        <dbReference type="SAM" id="MobiDB-lite"/>
    </source>
</evidence>
<dbReference type="Proteomes" id="UP000186601">
    <property type="component" value="Unassembled WGS sequence"/>
</dbReference>
<evidence type="ECO:0000313" key="3">
    <source>
        <dbReference type="Proteomes" id="UP000186601"/>
    </source>
</evidence>
<name>A0A2R6P210_9APHY</name>
<dbReference type="EMBL" id="MLYV02000550">
    <property type="protein sequence ID" value="PSR83883.1"/>
    <property type="molecule type" value="Genomic_DNA"/>
</dbReference>
<feature type="compositionally biased region" description="Basic and acidic residues" evidence="1">
    <location>
        <begin position="150"/>
        <end position="159"/>
    </location>
</feature>
<dbReference type="AlphaFoldDB" id="A0A2R6P210"/>
<dbReference type="OrthoDB" id="1305878at2759"/>
<feature type="compositionally biased region" description="Basic and acidic residues" evidence="1">
    <location>
        <begin position="74"/>
        <end position="98"/>
    </location>
</feature>
<sequence length="159" mass="17600">MLWGLRAWWLQERKKGLLEESVLKRPDCPEGRMCELQRDYINHIIAPVESTMPSAEENVYPTEEAGLERAQAAEPERAQVPESQSEPHDSPRTERHDLQSPNEGNAATVIDHIDNNVKDIASPLPQVSTGAIASLASDGDVSPSFSQSQDARDEVDAML</sequence>
<accession>A0A2R6P210</accession>
<proteinExistence type="predicted"/>
<reference evidence="2 3" key="1">
    <citation type="submission" date="2018-02" db="EMBL/GenBank/DDBJ databases">
        <title>Genome sequence of the basidiomycete white-rot fungus Phlebia centrifuga.</title>
        <authorList>
            <person name="Granchi Z."/>
            <person name="Peng M."/>
            <person name="de Vries R.P."/>
            <person name="Hilden K."/>
            <person name="Makela M.R."/>
            <person name="Grigoriev I."/>
            <person name="Riley R."/>
        </authorList>
    </citation>
    <scope>NUCLEOTIDE SEQUENCE [LARGE SCALE GENOMIC DNA]</scope>
    <source>
        <strain evidence="2 3">FBCC195</strain>
    </source>
</reference>
<evidence type="ECO:0000313" key="2">
    <source>
        <dbReference type="EMBL" id="PSR83883.1"/>
    </source>
</evidence>